<keyword evidence="1" id="KW-0812">Transmembrane</keyword>
<keyword evidence="1" id="KW-1133">Transmembrane helix</keyword>
<dbReference type="EMBL" id="MK250088">
    <property type="protein sequence ID" value="QDY52161.1"/>
    <property type="molecule type" value="Genomic_DNA"/>
</dbReference>
<sequence>MEFSIFEIIKKEKKNIANVNLISINKLFCKYFFKYILDIKLNLEHNFFNNNISKISNMLFNIFWIIFLISFNTHITIFFMERASLLFSEYIKLSIEKKEKVENLINQAIIFTYNKTIGDTSIEEIIEENKKCIFSNQIKYKKIIKIRDNTYLFIKILDNIIICSDEEIENYKKNNKSIINYLYKIYQHHSTEKIDKYLFFKFNKFFADFKLEKAINLIKLVVEIVNEISNLDDKNITASLNTLDKTLEFYESQEQYNNNFEIQNKEIKSQIRENIYRYIT</sequence>
<evidence type="ECO:0000313" key="2">
    <source>
        <dbReference type="EMBL" id="QDY52161.1"/>
    </source>
</evidence>
<evidence type="ECO:0000256" key="1">
    <source>
        <dbReference type="SAM" id="Phobius"/>
    </source>
</evidence>
<reference evidence="2" key="1">
    <citation type="submission" date="2018-11" db="EMBL/GenBank/DDBJ databases">
        <title>A distinct lineage of giant viruses engineers rhodopsin photosystems in predatory marine eukaryotes.</title>
        <authorList>
            <person name="Needham D.M."/>
            <person name="Yoshizawa S."/>
            <person name="Hosaka T."/>
            <person name="Poirier C."/>
            <person name="Choi C.-J."/>
            <person name="Hehenberger E."/>
            <person name="Irwin N.A.T."/>
            <person name="Wilken S."/>
            <person name="Yung C.-M."/>
            <person name="Bachy C."/>
            <person name="Kurihara R."/>
            <person name="Nakajima Y."/>
            <person name="Kojima K."/>
            <person name="Kimura-Someya T."/>
            <person name="Leonard G."/>
            <person name="Malmstrom R.R."/>
            <person name="Mende D."/>
            <person name="Olson D.K."/>
            <person name="Sudo Y."/>
            <person name="Sudek S."/>
            <person name="Richards T.A."/>
            <person name="DeLong E.F."/>
            <person name="Keeling P.J."/>
            <person name="Santoro A.E."/>
            <person name="Shirouzu M."/>
            <person name="Iwasaki W."/>
            <person name="Worden A.Z."/>
        </authorList>
    </citation>
    <scope>NUCLEOTIDE SEQUENCE</scope>
</reference>
<proteinExistence type="predicted"/>
<protein>
    <submittedName>
        <fullName evidence="2">Uncharacterized protein</fullName>
    </submittedName>
</protein>
<gene>
    <name evidence="2" type="ORF">4_41</name>
</gene>
<feature type="transmembrane region" description="Helical" evidence="1">
    <location>
        <begin position="58"/>
        <end position="80"/>
    </location>
</feature>
<accession>A0A5B8IPT1</accession>
<organism evidence="2">
    <name type="scientific">Mimiviridae sp. ChoanoV1</name>
    <dbReference type="NCBI Taxonomy" id="2596887"/>
    <lineage>
        <taxon>Viruses</taxon>
        <taxon>Varidnaviria</taxon>
        <taxon>Bamfordvirae</taxon>
        <taxon>Nucleocytoviricota</taxon>
        <taxon>Megaviricetes</taxon>
        <taxon>Imitervirales</taxon>
        <taxon>Schizomimiviridae</taxon>
    </lineage>
</organism>
<name>A0A5B8IPT1_9VIRU</name>
<keyword evidence="1" id="KW-0472">Membrane</keyword>